<dbReference type="InterPro" id="IPR041273">
    <property type="entry name" value="NAT_N"/>
</dbReference>
<dbReference type="EMBL" id="BOSE01000001">
    <property type="protein sequence ID" value="GIP14722.1"/>
    <property type="molecule type" value="Genomic_DNA"/>
</dbReference>
<evidence type="ECO:0000259" key="2">
    <source>
        <dbReference type="Pfam" id="PF18164"/>
    </source>
</evidence>
<evidence type="ECO:0000259" key="1">
    <source>
        <dbReference type="Pfam" id="PF18082"/>
    </source>
</evidence>
<sequence>MQIREFCSGIQLADEASRIVIDYQMKESEYIALKRQFKADRQAFFQLITGAERYRQKLLYLFTRFAIDAYEEYQVRNIPDHVYFDTFSDIRIWSEVCYRDYGEYGIEEYNWLQEHVQLRLFRLGRLQFQPIAVEDELKAGDWTVMKHQLVLNVHIPEGEALTPQAAAYSFSLARAFFRGIPPIFVCHSWLLYPGLKQILKPDSNILHFQQLFHIYEIDEASKEAEQRIFNRVAADPSEYGEETSLRRAAKAHLQAGGRLGRGSGIYVPESYL</sequence>
<proteinExistence type="predicted"/>
<evidence type="ECO:0000313" key="4">
    <source>
        <dbReference type="Proteomes" id="UP000683139"/>
    </source>
</evidence>
<accession>A0A920CSE2</accession>
<protein>
    <recommendedName>
        <fullName evidence="5">GNAT-like C-terminal domain-containing protein</fullName>
    </recommendedName>
</protein>
<organism evidence="3 4">
    <name type="scientific">Paenibacillus montaniterrae</name>
    <dbReference type="NCBI Taxonomy" id="429341"/>
    <lineage>
        <taxon>Bacteria</taxon>
        <taxon>Bacillati</taxon>
        <taxon>Bacillota</taxon>
        <taxon>Bacilli</taxon>
        <taxon>Bacillales</taxon>
        <taxon>Paenibacillaceae</taxon>
        <taxon>Paenibacillus</taxon>
    </lineage>
</organism>
<dbReference type="InterPro" id="IPR041644">
    <property type="entry name" value="GNAT_C"/>
</dbReference>
<dbReference type="Proteomes" id="UP000683139">
    <property type="component" value="Unassembled WGS sequence"/>
</dbReference>
<dbReference type="RefSeq" id="WP_246563041.1">
    <property type="nucleotide sequence ID" value="NZ_BOSE01000001.1"/>
</dbReference>
<dbReference type="AlphaFoldDB" id="A0A920CSE2"/>
<keyword evidence="4" id="KW-1185">Reference proteome</keyword>
<dbReference type="Pfam" id="PF18082">
    <property type="entry name" value="NAT_N"/>
    <property type="match status" value="1"/>
</dbReference>
<evidence type="ECO:0000313" key="3">
    <source>
        <dbReference type="EMBL" id="GIP14722.1"/>
    </source>
</evidence>
<reference evidence="3" key="1">
    <citation type="submission" date="2021-03" db="EMBL/GenBank/DDBJ databases">
        <title>Antimicrobial resistance genes in bacteria isolated from Japanese honey, and their potential for conferring macrolide and lincosamide resistance in the American foulbrood pathogen Paenibacillus larvae.</title>
        <authorList>
            <person name="Okamoto M."/>
            <person name="Kumagai M."/>
            <person name="Kanamori H."/>
            <person name="Takamatsu D."/>
        </authorList>
    </citation>
    <scope>NUCLEOTIDE SEQUENCE</scope>
    <source>
        <strain evidence="3">J40TS1</strain>
    </source>
</reference>
<name>A0A920CSE2_9BACL</name>
<dbReference type="Gene3D" id="3.40.630.120">
    <property type="match status" value="1"/>
</dbReference>
<dbReference type="Pfam" id="PF18164">
    <property type="entry name" value="GNAT_C"/>
    <property type="match status" value="1"/>
</dbReference>
<evidence type="ECO:0008006" key="5">
    <source>
        <dbReference type="Google" id="ProtNLM"/>
    </source>
</evidence>
<gene>
    <name evidence="3" type="ORF">J40TS1_03640</name>
</gene>
<comment type="caution">
    <text evidence="3">The sequence shown here is derived from an EMBL/GenBank/DDBJ whole genome shotgun (WGS) entry which is preliminary data.</text>
</comment>
<feature type="domain" description="GNAT-like C-terminal" evidence="2">
    <location>
        <begin position="120"/>
        <end position="265"/>
    </location>
</feature>
<feature type="domain" description="N-acyltransferase N-terminal" evidence="1">
    <location>
        <begin position="1"/>
        <end position="117"/>
    </location>
</feature>